<dbReference type="Gene3D" id="3.30.2010.10">
    <property type="entry name" value="Metalloproteases ('zincins'), catalytic domain"/>
    <property type="match status" value="1"/>
</dbReference>
<dbReference type="EMBL" id="JADEYP010000051">
    <property type="protein sequence ID" value="MCA5006815.1"/>
    <property type="molecule type" value="Genomic_DNA"/>
</dbReference>
<accession>A0ABS7Z9I5</accession>
<gene>
    <name evidence="2" type="ORF">IPZ78_16880</name>
</gene>
<name>A0ABS7Z9I5_9SPHI</name>
<keyword evidence="3" id="KW-1185">Reference proteome</keyword>
<organism evidence="2 3">
    <name type="scientific">Sphingobacterium bovistauri</name>
    <dbReference type="NCBI Taxonomy" id="2781959"/>
    <lineage>
        <taxon>Bacteria</taxon>
        <taxon>Pseudomonadati</taxon>
        <taxon>Bacteroidota</taxon>
        <taxon>Sphingobacteriia</taxon>
        <taxon>Sphingobacteriales</taxon>
        <taxon>Sphingobacteriaceae</taxon>
        <taxon>Sphingobacterium</taxon>
    </lineage>
</organism>
<evidence type="ECO:0000259" key="1">
    <source>
        <dbReference type="Pfam" id="PF01863"/>
    </source>
</evidence>
<dbReference type="RefSeq" id="WP_225555167.1">
    <property type="nucleotide sequence ID" value="NZ_JADEYP010000051.1"/>
</dbReference>
<comment type="caution">
    <text evidence="2">The sequence shown here is derived from an EMBL/GenBank/DDBJ whole genome shotgun (WGS) entry which is preliminary data.</text>
</comment>
<dbReference type="InterPro" id="IPR002725">
    <property type="entry name" value="YgjP-like_metallopeptidase"/>
</dbReference>
<evidence type="ECO:0000313" key="2">
    <source>
        <dbReference type="EMBL" id="MCA5006815.1"/>
    </source>
</evidence>
<evidence type="ECO:0000313" key="3">
    <source>
        <dbReference type="Proteomes" id="UP001165302"/>
    </source>
</evidence>
<proteinExistence type="predicted"/>
<dbReference type="Proteomes" id="UP001165302">
    <property type="component" value="Unassembled WGS sequence"/>
</dbReference>
<protein>
    <submittedName>
        <fullName evidence="2">M48 family metallopeptidase</fullName>
    </submittedName>
</protein>
<reference evidence="2" key="1">
    <citation type="submission" date="2020-10" db="EMBL/GenBank/DDBJ databases">
        <authorList>
            <person name="Lu T."/>
            <person name="Wang Q."/>
            <person name="Han X."/>
        </authorList>
    </citation>
    <scope>NUCLEOTIDE SEQUENCE</scope>
    <source>
        <strain evidence="2">WQ 366</strain>
    </source>
</reference>
<sequence length="213" mass="25359">MYLEIDGKSYVIHLKSNIKHIMIRNVSEIEIHLNVPVDFPHESLITYIKTELINDITQFNEIEKVNLEESIHLFDKNYKIRHIYTGNPYLKDDILYTNVKELKSTIKRESLKSTLLQNKINSIISRLEDDLNVIIPAINLKKFKTKYYTICPKSNLITFNRTLVDKSHEFITYVVILSVGDFLKYSKEEIDNLTKVHITNWRHCERIWKYEQQ</sequence>
<feature type="domain" description="YgjP-like metallopeptidase" evidence="1">
    <location>
        <begin position="23"/>
        <end position="176"/>
    </location>
</feature>
<dbReference type="Pfam" id="PF01863">
    <property type="entry name" value="YgjP-like"/>
    <property type="match status" value="1"/>
</dbReference>